<evidence type="ECO:0008006" key="3">
    <source>
        <dbReference type="Google" id="ProtNLM"/>
    </source>
</evidence>
<sequence length="96" mass="10440">MALKFHHFLVTLIRQGGGKGATEGAEKCLIYRSFCHAPDRSSSALGPSSGLFRRFRPIQGGDGACRCVFTLSEEVLMFASSSARLPENKARKAGHR</sequence>
<evidence type="ECO:0000313" key="1">
    <source>
        <dbReference type="EMBL" id="CAI8773729.1"/>
    </source>
</evidence>
<dbReference type="Proteomes" id="UP001162030">
    <property type="component" value="Chromosome"/>
</dbReference>
<evidence type="ECO:0000313" key="2">
    <source>
        <dbReference type="Proteomes" id="UP001162030"/>
    </source>
</evidence>
<protein>
    <recommendedName>
        <fullName evidence="3">Secreted protein</fullName>
    </recommendedName>
</protein>
<keyword evidence="2" id="KW-1185">Reference proteome</keyword>
<gene>
    <name evidence="1" type="ORF">MSZNOR_1082</name>
</gene>
<accession>A0ABM9HYS9</accession>
<reference evidence="1 2" key="1">
    <citation type="submission" date="2023-03" db="EMBL/GenBank/DDBJ databases">
        <authorList>
            <person name="Pearce D."/>
        </authorList>
    </citation>
    <scope>NUCLEOTIDE SEQUENCE [LARGE SCALE GENOMIC DNA]</scope>
    <source>
        <strain evidence="1">Msz</strain>
    </source>
</reference>
<proteinExistence type="predicted"/>
<dbReference type="EMBL" id="OX458333">
    <property type="protein sequence ID" value="CAI8773729.1"/>
    <property type="molecule type" value="Genomic_DNA"/>
</dbReference>
<organism evidence="1 2">
    <name type="scientific">Methylocaldum szegediense</name>
    <dbReference type="NCBI Taxonomy" id="73780"/>
    <lineage>
        <taxon>Bacteria</taxon>
        <taxon>Pseudomonadati</taxon>
        <taxon>Pseudomonadota</taxon>
        <taxon>Gammaproteobacteria</taxon>
        <taxon>Methylococcales</taxon>
        <taxon>Methylococcaceae</taxon>
        <taxon>Methylocaldum</taxon>
    </lineage>
</organism>
<name>A0ABM9HYS9_9GAMM</name>